<dbReference type="InterPro" id="IPR011009">
    <property type="entry name" value="Kinase-like_dom_sf"/>
</dbReference>
<dbReference type="SUPFAM" id="SSF56112">
    <property type="entry name" value="Protein kinase-like (PK-like)"/>
    <property type="match status" value="1"/>
</dbReference>
<dbReference type="InterPro" id="IPR000719">
    <property type="entry name" value="Prot_kinase_dom"/>
</dbReference>
<dbReference type="PROSITE" id="PS50011">
    <property type="entry name" value="PROTEIN_KINASE_DOM"/>
    <property type="match status" value="1"/>
</dbReference>
<dbReference type="Gene3D" id="1.10.510.10">
    <property type="entry name" value="Transferase(Phosphotransferase) domain 1"/>
    <property type="match status" value="1"/>
</dbReference>
<dbReference type="GO" id="GO:0004672">
    <property type="term" value="F:protein kinase activity"/>
    <property type="evidence" value="ECO:0007669"/>
    <property type="project" value="InterPro"/>
</dbReference>
<dbReference type="InterPro" id="IPR052751">
    <property type="entry name" value="Plant_MAPKKK"/>
</dbReference>
<organism evidence="2 3">
    <name type="scientific">Ephemerocybe angulata</name>
    <dbReference type="NCBI Taxonomy" id="980116"/>
    <lineage>
        <taxon>Eukaryota</taxon>
        <taxon>Fungi</taxon>
        <taxon>Dikarya</taxon>
        <taxon>Basidiomycota</taxon>
        <taxon>Agaricomycotina</taxon>
        <taxon>Agaricomycetes</taxon>
        <taxon>Agaricomycetidae</taxon>
        <taxon>Agaricales</taxon>
        <taxon>Agaricineae</taxon>
        <taxon>Psathyrellaceae</taxon>
        <taxon>Ephemerocybe</taxon>
    </lineage>
</organism>
<dbReference type="GO" id="GO:0005524">
    <property type="term" value="F:ATP binding"/>
    <property type="evidence" value="ECO:0007669"/>
    <property type="project" value="InterPro"/>
</dbReference>
<dbReference type="PANTHER" id="PTHR48011:SF51">
    <property type="entry name" value="PROTEIN KINASE SUPERFAMILY PROTEIN"/>
    <property type="match status" value="1"/>
</dbReference>
<dbReference type="EMBL" id="JAACJK010000163">
    <property type="protein sequence ID" value="KAF5326562.1"/>
    <property type="molecule type" value="Genomic_DNA"/>
</dbReference>
<dbReference type="OrthoDB" id="5979581at2759"/>
<dbReference type="AlphaFoldDB" id="A0A8H5F7M9"/>
<proteinExistence type="predicted"/>
<evidence type="ECO:0000313" key="3">
    <source>
        <dbReference type="Proteomes" id="UP000541558"/>
    </source>
</evidence>
<protein>
    <recommendedName>
        <fullName evidence="1">Protein kinase domain-containing protein</fullName>
    </recommendedName>
</protein>
<dbReference type="Pfam" id="PF06293">
    <property type="entry name" value="Kdo"/>
    <property type="match status" value="1"/>
</dbReference>
<reference evidence="2 3" key="1">
    <citation type="journal article" date="2020" name="ISME J.">
        <title>Uncovering the hidden diversity of litter-decomposition mechanisms in mushroom-forming fungi.</title>
        <authorList>
            <person name="Floudas D."/>
            <person name="Bentzer J."/>
            <person name="Ahren D."/>
            <person name="Johansson T."/>
            <person name="Persson P."/>
            <person name="Tunlid A."/>
        </authorList>
    </citation>
    <scope>NUCLEOTIDE SEQUENCE [LARGE SCALE GENOMIC DNA]</scope>
    <source>
        <strain evidence="2 3">CBS 175.51</strain>
    </source>
</reference>
<keyword evidence="3" id="KW-1185">Reference proteome</keyword>
<sequence length="296" mass="33510">MTWLARDDHDAKLVAIKVRNPEHHSTLSLEEDSERLLPRDLMNSVLNIGTSSSSVPTVRARAPRDHFLAADPDGLHSCLVYEPAGLSVYTVLSDTGRRLRADLARKVARQTAETLADMHRRGWVHGDLTTGNILFRLDPQVQDWSDRDIFAYFGDPYVYGPPERQFVDCIDTYKLLDSYFLQEDIILADFKHSFKVRRPLPPGHPLCTLTHYMSPELRFDGRIGMPSDIWALACVIFEVRTGSPLFDECSGEEGAWKSVVRILGEPPEAWKGPEDWSLRSTNVPMGSSCMRSARRI</sequence>
<dbReference type="Gene3D" id="3.30.200.20">
    <property type="entry name" value="Phosphorylase Kinase, domain 1"/>
    <property type="match status" value="1"/>
</dbReference>
<name>A0A8H5F7M9_9AGAR</name>
<comment type="caution">
    <text evidence="2">The sequence shown here is derived from an EMBL/GenBank/DDBJ whole genome shotgun (WGS) entry which is preliminary data.</text>
</comment>
<accession>A0A8H5F7M9</accession>
<gene>
    <name evidence="2" type="ORF">D9611_000750</name>
</gene>
<dbReference type="GO" id="GO:0007165">
    <property type="term" value="P:signal transduction"/>
    <property type="evidence" value="ECO:0007669"/>
    <property type="project" value="TreeGrafter"/>
</dbReference>
<dbReference type="Proteomes" id="UP000541558">
    <property type="component" value="Unassembled WGS sequence"/>
</dbReference>
<dbReference type="PANTHER" id="PTHR48011">
    <property type="entry name" value="CCR4-NOT TRANSCRIPTIONAL COMPLEX SUBUNIT CAF120-RELATED"/>
    <property type="match status" value="1"/>
</dbReference>
<feature type="domain" description="Protein kinase" evidence="1">
    <location>
        <begin position="1"/>
        <end position="296"/>
    </location>
</feature>
<dbReference type="SMART" id="SM00220">
    <property type="entry name" value="S_TKc"/>
    <property type="match status" value="1"/>
</dbReference>
<evidence type="ECO:0000313" key="2">
    <source>
        <dbReference type="EMBL" id="KAF5326562.1"/>
    </source>
</evidence>
<evidence type="ECO:0000259" key="1">
    <source>
        <dbReference type="PROSITE" id="PS50011"/>
    </source>
</evidence>